<proteinExistence type="predicted"/>
<evidence type="ECO:0000313" key="1">
    <source>
        <dbReference type="EMBL" id="CRL46943.1"/>
    </source>
</evidence>
<geneLocation type="plasmid" evidence="2">
    <name>psg3</name>
</geneLocation>
<gene>
    <name evidence="1" type="ORF">SGGMMB4_05915</name>
</gene>
<dbReference type="Gene3D" id="3.30.420.280">
    <property type="match status" value="1"/>
</dbReference>
<dbReference type="AlphaFoldDB" id="A0A193QP81"/>
<organism evidence="1 2">
    <name type="scientific">Sodalis glossinidius (strain morsitans)</name>
    <dbReference type="NCBI Taxonomy" id="343509"/>
    <lineage>
        <taxon>Bacteria</taxon>
        <taxon>Pseudomonadati</taxon>
        <taxon>Pseudomonadota</taxon>
        <taxon>Gammaproteobacteria</taxon>
        <taxon>Enterobacterales</taxon>
        <taxon>Bruguierivoracaceae</taxon>
        <taxon>Sodalis</taxon>
    </lineage>
</organism>
<name>A0A193QP81_SODGM</name>
<evidence type="ECO:0000313" key="2">
    <source>
        <dbReference type="Proteomes" id="UP000245838"/>
    </source>
</evidence>
<protein>
    <submittedName>
        <fullName evidence="1">Uncharacterized protein</fullName>
    </submittedName>
</protein>
<dbReference type="EMBL" id="LN854560">
    <property type="protein sequence ID" value="CRL46943.1"/>
    <property type="molecule type" value="Genomic_DNA"/>
</dbReference>
<reference evidence="2" key="1">
    <citation type="submission" date="2015-05" db="EMBL/GenBank/DDBJ databases">
        <authorList>
            <person name="Goodhead I."/>
        </authorList>
    </citation>
    <scope>NUCLEOTIDE SEQUENCE [LARGE SCALE GENOMIC DNA]</scope>
    <source>
        <strain evidence="2">morsitans</strain>
        <plasmid evidence="2">psg3</plasmid>
    </source>
</reference>
<dbReference type="Proteomes" id="UP000245838">
    <property type="component" value="Plasmid psg3"/>
</dbReference>
<sequence length="142" mass="16822">MLLAHYLKKHRLELRYRRYLSLQDVPLHKIFRVCPDVPRRLKSPFYPFKRQVMLFGNAERLFFDADFGFASDPSTLIRSFILGSDLYVEYEAWDVAVELDVLAGFYDNVPESRRWPIKADNSRPETISYLRRQGFNIFPAAK</sequence>
<accession>A0A193QP81</accession>